<keyword evidence="1 6" id="KW-0597">Phosphoprotein</keyword>
<reference evidence="9" key="1">
    <citation type="journal article" date="2020" name="mSystems">
        <title>Genome- and Community-Level Interaction Insights into Carbon Utilization and Element Cycling Functions of Hydrothermarchaeota in Hydrothermal Sediment.</title>
        <authorList>
            <person name="Zhou Z."/>
            <person name="Liu Y."/>
            <person name="Xu W."/>
            <person name="Pan J."/>
            <person name="Luo Z.H."/>
            <person name="Li M."/>
        </authorList>
    </citation>
    <scope>NUCLEOTIDE SEQUENCE [LARGE SCALE GENOMIC DNA]</scope>
    <source>
        <strain evidence="9">HyVt-577</strain>
    </source>
</reference>
<dbReference type="CDD" id="cd00156">
    <property type="entry name" value="REC"/>
    <property type="match status" value="1"/>
</dbReference>
<keyword evidence="3" id="KW-0805">Transcription regulation</keyword>
<keyword evidence="5" id="KW-0804">Transcription</keyword>
<dbReference type="PROSITE" id="PS50110">
    <property type="entry name" value="RESPONSE_REGULATORY"/>
    <property type="match status" value="1"/>
</dbReference>
<dbReference type="GO" id="GO:0032993">
    <property type="term" value="C:protein-DNA complex"/>
    <property type="evidence" value="ECO:0007669"/>
    <property type="project" value="TreeGrafter"/>
</dbReference>
<evidence type="ECO:0000256" key="3">
    <source>
        <dbReference type="ARBA" id="ARBA00023015"/>
    </source>
</evidence>
<organism evidence="9">
    <name type="scientific">Caldithrix abyssi</name>
    <dbReference type="NCBI Taxonomy" id="187145"/>
    <lineage>
        <taxon>Bacteria</taxon>
        <taxon>Pseudomonadati</taxon>
        <taxon>Calditrichota</taxon>
        <taxon>Calditrichia</taxon>
        <taxon>Calditrichales</taxon>
        <taxon>Calditrichaceae</taxon>
        <taxon>Caldithrix</taxon>
    </lineage>
</organism>
<dbReference type="Gene3D" id="1.10.287.130">
    <property type="match status" value="1"/>
</dbReference>
<evidence type="ECO:0000259" key="8">
    <source>
        <dbReference type="PROSITE" id="PS50110"/>
    </source>
</evidence>
<feature type="modified residue" description="4-aspartylphosphate" evidence="6">
    <location>
        <position position="54"/>
    </location>
</feature>
<dbReference type="Pfam" id="PF00072">
    <property type="entry name" value="Response_reg"/>
    <property type="match status" value="1"/>
</dbReference>
<dbReference type="SMART" id="SM00448">
    <property type="entry name" value="REC"/>
    <property type="match status" value="1"/>
</dbReference>
<evidence type="ECO:0000256" key="1">
    <source>
        <dbReference type="ARBA" id="ARBA00022553"/>
    </source>
</evidence>
<feature type="coiled-coil region" evidence="7">
    <location>
        <begin position="119"/>
        <end position="148"/>
    </location>
</feature>
<protein>
    <submittedName>
        <fullName evidence="9">Response regulator</fullName>
    </submittedName>
</protein>
<dbReference type="PANTHER" id="PTHR48111">
    <property type="entry name" value="REGULATOR OF RPOS"/>
    <property type="match status" value="1"/>
</dbReference>
<comment type="caution">
    <text evidence="9">The sequence shown here is derived from an EMBL/GenBank/DDBJ whole genome shotgun (WGS) entry which is preliminary data.</text>
</comment>
<sequence length="237" mass="27088">MSRIHILIIEDDEDHAFLEQDILTDELDCTIDLIASKRELTEELIEKADIVLLDFNLPDALGDEILNIIHNKSDIPVVIITGDEQLQTAIRTLKSGAADFLVKSPQSIALLPQTVIRTLKDYETRKTLEREQKEKEELNTKIETLKQVLTTLAHYINNSTTTISGYSQLCIKDLSDQTRCEKLAKIGIRETHKITLVLQELERFVTDMEIKTTHYANIPDAMFAIEENLKKKMDDLL</sequence>
<dbReference type="SUPFAM" id="SSF52172">
    <property type="entry name" value="CheY-like"/>
    <property type="match status" value="1"/>
</dbReference>
<evidence type="ECO:0000256" key="2">
    <source>
        <dbReference type="ARBA" id="ARBA00023012"/>
    </source>
</evidence>
<dbReference type="InterPro" id="IPR039420">
    <property type="entry name" value="WalR-like"/>
</dbReference>
<evidence type="ECO:0000256" key="7">
    <source>
        <dbReference type="SAM" id="Coils"/>
    </source>
</evidence>
<evidence type="ECO:0000313" key="9">
    <source>
        <dbReference type="EMBL" id="HGY55002.1"/>
    </source>
</evidence>
<name>A0A7V4U0E6_CALAY</name>
<evidence type="ECO:0000256" key="5">
    <source>
        <dbReference type="ARBA" id="ARBA00023163"/>
    </source>
</evidence>
<evidence type="ECO:0000256" key="4">
    <source>
        <dbReference type="ARBA" id="ARBA00023125"/>
    </source>
</evidence>
<dbReference type="Gene3D" id="3.40.50.2300">
    <property type="match status" value="1"/>
</dbReference>
<evidence type="ECO:0000256" key="6">
    <source>
        <dbReference type="PROSITE-ProRule" id="PRU00169"/>
    </source>
</evidence>
<dbReference type="InterPro" id="IPR001789">
    <property type="entry name" value="Sig_transdc_resp-reg_receiver"/>
</dbReference>
<dbReference type="InterPro" id="IPR011006">
    <property type="entry name" value="CheY-like_superfamily"/>
</dbReference>
<proteinExistence type="predicted"/>
<dbReference type="GO" id="GO:0005829">
    <property type="term" value="C:cytosol"/>
    <property type="evidence" value="ECO:0007669"/>
    <property type="project" value="TreeGrafter"/>
</dbReference>
<gene>
    <name evidence="9" type="ORF">ENK44_04830</name>
</gene>
<keyword evidence="2" id="KW-0902">Two-component regulatory system</keyword>
<keyword evidence="7" id="KW-0175">Coiled coil</keyword>
<dbReference type="GO" id="GO:0000156">
    <property type="term" value="F:phosphorelay response regulator activity"/>
    <property type="evidence" value="ECO:0007669"/>
    <property type="project" value="TreeGrafter"/>
</dbReference>
<dbReference type="EMBL" id="DRQG01000041">
    <property type="protein sequence ID" value="HGY55002.1"/>
    <property type="molecule type" value="Genomic_DNA"/>
</dbReference>
<keyword evidence="4" id="KW-0238">DNA-binding</keyword>
<dbReference type="GO" id="GO:0000976">
    <property type="term" value="F:transcription cis-regulatory region binding"/>
    <property type="evidence" value="ECO:0007669"/>
    <property type="project" value="TreeGrafter"/>
</dbReference>
<dbReference type="Proteomes" id="UP000885779">
    <property type="component" value="Unassembled WGS sequence"/>
</dbReference>
<feature type="domain" description="Response regulatory" evidence="8">
    <location>
        <begin position="5"/>
        <end position="118"/>
    </location>
</feature>
<dbReference type="GO" id="GO:0006355">
    <property type="term" value="P:regulation of DNA-templated transcription"/>
    <property type="evidence" value="ECO:0007669"/>
    <property type="project" value="TreeGrafter"/>
</dbReference>
<dbReference type="PANTHER" id="PTHR48111:SF1">
    <property type="entry name" value="TWO-COMPONENT RESPONSE REGULATOR ORR33"/>
    <property type="match status" value="1"/>
</dbReference>
<dbReference type="AlphaFoldDB" id="A0A7V4U0E6"/>
<accession>A0A7V4U0E6</accession>